<comment type="caution">
    <text evidence="2">The sequence shown here is derived from an EMBL/GenBank/DDBJ whole genome shotgun (WGS) entry which is preliminary data.</text>
</comment>
<keyword evidence="3" id="KW-1185">Reference proteome</keyword>
<accession>L8WVN6</accession>
<keyword evidence="1" id="KW-0812">Transmembrane</keyword>
<keyword evidence="1" id="KW-1133">Transmembrane helix</keyword>
<organism evidence="2 3">
    <name type="scientific">Thanatephorus cucumeris (strain AG1-IA)</name>
    <name type="common">Rice sheath blight fungus</name>
    <name type="synonym">Rhizoctonia solani</name>
    <dbReference type="NCBI Taxonomy" id="983506"/>
    <lineage>
        <taxon>Eukaryota</taxon>
        <taxon>Fungi</taxon>
        <taxon>Dikarya</taxon>
        <taxon>Basidiomycota</taxon>
        <taxon>Agaricomycotina</taxon>
        <taxon>Agaricomycetes</taxon>
        <taxon>Cantharellales</taxon>
        <taxon>Ceratobasidiaceae</taxon>
        <taxon>Rhizoctonia</taxon>
        <taxon>Rhizoctonia solani AG-1</taxon>
    </lineage>
</organism>
<dbReference type="Proteomes" id="UP000011668">
    <property type="component" value="Unassembled WGS sequence"/>
</dbReference>
<protein>
    <submittedName>
        <fullName evidence="2">Uncharacterized protein</fullName>
    </submittedName>
</protein>
<proteinExistence type="predicted"/>
<evidence type="ECO:0000313" key="3">
    <source>
        <dbReference type="Proteomes" id="UP000011668"/>
    </source>
</evidence>
<evidence type="ECO:0000313" key="2">
    <source>
        <dbReference type="EMBL" id="ELU40867.1"/>
    </source>
</evidence>
<dbReference type="EMBL" id="AFRT01001297">
    <property type="protein sequence ID" value="ELU40867.1"/>
    <property type="molecule type" value="Genomic_DNA"/>
</dbReference>
<evidence type="ECO:0000256" key="1">
    <source>
        <dbReference type="SAM" id="Phobius"/>
    </source>
</evidence>
<feature type="transmembrane region" description="Helical" evidence="1">
    <location>
        <begin position="24"/>
        <end position="44"/>
    </location>
</feature>
<name>L8WVN6_THACA</name>
<gene>
    <name evidence="2" type="ORF">AG1IA_05101</name>
</gene>
<keyword evidence="1" id="KW-0472">Membrane</keyword>
<sequence length="57" mass="5954">MIHVIGAVASGTSAGGDVQELGTLILITPATVSAILIVGMGNRLMDWFSVVRRSGWK</sequence>
<dbReference type="AlphaFoldDB" id="L8WVN6"/>
<dbReference type="HOGENOM" id="CLU_2998078_0_0_1"/>
<reference evidence="2 3" key="1">
    <citation type="journal article" date="2013" name="Nat. Commun.">
        <title>The evolution and pathogenic mechanisms of the rice sheath blight pathogen.</title>
        <authorList>
            <person name="Zheng A."/>
            <person name="Lin R."/>
            <person name="Xu L."/>
            <person name="Qin P."/>
            <person name="Tang C."/>
            <person name="Ai P."/>
            <person name="Zhang D."/>
            <person name="Liu Y."/>
            <person name="Sun Z."/>
            <person name="Feng H."/>
            <person name="Wang Y."/>
            <person name="Chen Y."/>
            <person name="Liang X."/>
            <person name="Fu R."/>
            <person name="Li Q."/>
            <person name="Zhang J."/>
            <person name="Yu X."/>
            <person name="Xie Z."/>
            <person name="Ding L."/>
            <person name="Guan P."/>
            <person name="Tang J."/>
            <person name="Liang Y."/>
            <person name="Wang S."/>
            <person name="Deng Q."/>
            <person name="Li S."/>
            <person name="Zhu J."/>
            <person name="Wang L."/>
            <person name="Liu H."/>
            <person name="Li P."/>
        </authorList>
    </citation>
    <scope>NUCLEOTIDE SEQUENCE [LARGE SCALE GENOMIC DNA]</scope>
    <source>
        <strain evidence="3">AG-1 IA</strain>
    </source>
</reference>